<comment type="caution">
    <text evidence="1">The sequence shown here is derived from an EMBL/GenBank/DDBJ whole genome shotgun (WGS) entry which is preliminary data.</text>
</comment>
<organism evidence="1">
    <name type="scientific">marine sediment metagenome</name>
    <dbReference type="NCBI Taxonomy" id="412755"/>
    <lineage>
        <taxon>unclassified sequences</taxon>
        <taxon>metagenomes</taxon>
        <taxon>ecological metagenomes</taxon>
    </lineage>
</organism>
<dbReference type="EMBL" id="LAZR01025453">
    <property type="protein sequence ID" value="KKL71872.1"/>
    <property type="molecule type" value="Genomic_DNA"/>
</dbReference>
<dbReference type="AlphaFoldDB" id="A0A0F9H9P2"/>
<accession>A0A0F9H9P2</accession>
<evidence type="ECO:0000313" key="1">
    <source>
        <dbReference type="EMBL" id="KKL71872.1"/>
    </source>
</evidence>
<proteinExistence type="predicted"/>
<sequence length="344" mass="37379">MAFEDLSTYTEVDPNSRLTKTTRRVAWTALQRDEDAYIYYDKGADHFSGDFTHHLTIDTTAAGTTSPGSKVFCWAITNLVNDMKGIQGSSGDYFAVFLYRSFTGVFEIYLEECNGGIPQQTAYTAALNTIYYLKVVRDESVGTYGTIYCYIYSDAARTTLLATLTQTIDTAKRDFRYVFACNTWNSGETVAMTGYTENLELLASLATAIVTTQPTTDIASTTATGNGTIVNLGLSAVTAHGHVVDTTIDPKTTADGGSPVVEVDNGVGSLGVFTSSVTDLLAGQEYYMRAYATNSQGTVYGANAYFIAGQPGTLRIKGEFAVVQTQWHYVDEDGRERQLTGTLV</sequence>
<protein>
    <recommendedName>
        <fullName evidence="2">Fibronectin type-III domain-containing protein</fullName>
    </recommendedName>
</protein>
<gene>
    <name evidence="1" type="ORF">LCGC14_2090580</name>
</gene>
<evidence type="ECO:0008006" key="2">
    <source>
        <dbReference type="Google" id="ProtNLM"/>
    </source>
</evidence>
<name>A0A0F9H9P2_9ZZZZ</name>
<reference evidence="1" key="1">
    <citation type="journal article" date="2015" name="Nature">
        <title>Complex archaea that bridge the gap between prokaryotes and eukaryotes.</title>
        <authorList>
            <person name="Spang A."/>
            <person name="Saw J.H."/>
            <person name="Jorgensen S.L."/>
            <person name="Zaremba-Niedzwiedzka K."/>
            <person name="Martijn J."/>
            <person name="Lind A.E."/>
            <person name="van Eijk R."/>
            <person name="Schleper C."/>
            <person name="Guy L."/>
            <person name="Ettema T.J."/>
        </authorList>
    </citation>
    <scope>NUCLEOTIDE SEQUENCE</scope>
</reference>